<keyword evidence="7" id="KW-1185">Reference proteome</keyword>
<feature type="domain" description="HTH lysR-type" evidence="5">
    <location>
        <begin position="1"/>
        <end position="58"/>
    </location>
</feature>
<evidence type="ECO:0000256" key="2">
    <source>
        <dbReference type="ARBA" id="ARBA00023015"/>
    </source>
</evidence>
<comment type="similarity">
    <text evidence="1">Belongs to the LysR transcriptional regulatory family.</text>
</comment>
<dbReference type="GO" id="GO:0043565">
    <property type="term" value="F:sequence-specific DNA binding"/>
    <property type="evidence" value="ECO:0007669"/>
    <property type="project" value="TreeGrafter"/>
</dbReference>
<dbReference type="SUPFAM" id="SSF53850">
    <property type="entry name" value="Periplasmic binding protein-like II"/>
    <property type="match status" value="1"/>
</dbReference>
<accession>A0A918K3M8</accession>
<evidence type="ECO:0000256" key="3">
    <source>
        <dbReference type="ARBA" id="ARBA00023125"/>
    </source>
</evidence>
<dbReference type="FunFam" id="1.10.10.10:FF:000001">
    <property type="entry name" value="LysR family transcriptional regulator"/>
    <property type="match status" value="1"/>
</dbReference>
<dbReference type="GO" id="GO:0003700">
    <property type="term" value="F:DNA-binding transcription factor activity"/>
    <property type="evidence" value="ECO:0007669"/>
    <property type="project" value="InterPro"/>
</dbReference>
<comment type="caution">
    <text evidence="6">The sequence shown here is derived from an EMBL/GenBank/DDBJ whole genome shotgun (WGS) entry which is preliminary data.</text>
</comment>
<dbReference type="Pfam" id="PF00126">
    <property type="entry name" value="HTH_1"/>
    <property type="match status" value="1"/>
</dbReference>
<dbReference type="Gene3D" id="3.40.190.290">
    <property type="match status" value="1"/>
</dbReference>
<dbReference type="EMBL" id="BMXR01000002">
    <property type="protein sequence ID" value="GGX43748.1"/>
    <property type="molecule type" value="Genomic_DNA"/>
</dbReference>
<keyword evidence="4" id="KW-0804">Transcription</keyword>
<evidence type="ECO:0000256" key="4">
    <source>
        <dbReference type="ARBA" id="ARBA00023163"/>
    </source>
</evidence>
<keyword evidence="2" id="KW-0805">Transcription regulation</keyword>
<reference evidence="6" key="1">
    <citation type="journal article" date="2014" name="Int. J. Syst. Evol. Microbiol.">
        <title>Complete genome sequence of Corynebacterium casei LMG S-19264T (=DSM 44701T), isolated from a smear-ripened cheese.</title>
        <authorList>
            <consortium name="US DOE Joint Genome Institute (JGI-PGF)"/>
            <person name="Walter F."/>
            <person name="Albersmeier A."/>
            <person name="Kalinowski J."/>
            <person name="Ruckert C."/>
        </authorList>
    </citation>
    <scope>NUCLEOTIDE SEQUENCE</scope>
    <source>
        <strain evidence="6">KCTC 22169</strain>
    </source>
</reference>
<dbReference type="InterPro" id="IPR000847">
    <property type="entry name" value="LysR_HTH_N"/>
</dbReference>
<dbReference type="Proteomes" id="UP000626148">
    <property type="component" value="Unassembled WGS sequence"/>
</dbReference>
<sequence length="299" mass="33625">MDLEAMIWFVEVAQLGSFARAARRLKQPGSNVSRRIAKLEADLGFPLLLRTTRSLSLTQEGEAFLPLARELLEAQTQITDWRDSLDATPTGTLRVTAPGGFARGPLTDWLIRYRQKHPKVDVQLIHSNDYLDFQAHQLDFAFRQGPLPDSSLVAQRLFRIHYGVFVAPERRIEDTPLETPDQLTDRPIIASGAKGQALPWRFRDRTWTPKNPDILFEDIGQCLQAAAAGLGYTFTSRFEALPYLQSGTLEEVLVNDRPEPVGFYLVSPSRAHRSLKNESFVRHVLEEVASFGLADGLSI</sequence>
<dbReference type="InterPro" id="IPR036390">
    <property type="entry name" value="WH_DNA-bd_sf"/>
</dbReference>
<reference evidence="6" key="2">
    <citation type="submission" date="2020-09" db="EMBL/GenBank/DDBJ databases">
        <authorList>
            <person name="Sun Q."/>
            <person name="Kim S."/>
        </authorList>
    </citation>
    <scope>NUCLEOTIDE SEQUENCE</scope>
    <source>
        <strain evidence="6">KCTC 22169</strain>
    </source>
</reference>
<gene>
    <name evidence="6" type="primary">lysR</name>
    <name evidence="6" type="ORF">GCM10007392_08120</name>
</gene>
<dbReference type="PANTHER" id="PTHR30537">
    <property type="entry name" value="HTH-TYPE TRANSCRIPTIONAL REGULATOR"/>
    <property type="match status" value="1"/>
</dbReference>
<evidence type="ECO:0000313" key="7">
    <source>
        <dbReference type="Proteomes" id="UP000626148"/>
    </source>
</evidence>
<dbReference type="InterPro" id="IPR036388">
    <property type="entry name" value="WH-like_DNA-bd_sf"/>
</dbReference>
<dbReference type="PROSITE" id="PS50931">
    <property type="entry name" value="HTH_LYSR"/>
    <property type="match status" value="1"/>
</dbReference>
<evidence type="ECO:0000256" key="1">
    <source>
        <dbReference type="ARBA" id="ARBA00009437"/>
    </source>
</evidence>
<dbReference type="CDD" id="cd08422">
    <property type="entry name" value="PBP2_CrgA_like"/>
    <property type="match status" value="1"/>
</dbReference>
<evidence type="ECO:0000313" key="6">
    <source>
        <dbReference type="EMBL" id="GGX43748.1"/>
    </source>
</evidence>
<protein>
    <submittedName>
        <fullName evidence="6">Transcriptional regulator</fullName>
    </submittedName>
</protein>
<evidence type="ECO:0000259" key="5">
    <source>
        <dbReference type="PROSITE" id="PS50931"/>
    </source>
</evidence>
<dbReference type="GO" id="GO:0006351">
    <property type="term" value="P:DNA-templated transcription"/>
    <property type="evidence" value="ECO:0007669"/>
    <property type="project" value="TreeGrafter"/>
</dbReference>
<dbReference type="RefSeq" id="WP_189607217.1">
    <property type="nucleotide sequence ID" value="NZ_BMXR01000002.1"/>
</dbReference>
<dbReference type="SUPFAM" id="SSF46785">
    <property type="entry name" value="Winged helix' DNA-binding domain"/>
    <property type="match status" value="1"/>
</dbReference>
<name>A0A918K3M8_9GAMM</name>
<dbReference type="Gene3D" id="1.10.10.10">
    <property type="entry name" value="Winged helix-like DNA-binding domain superfamily/Winged helix DNA-binding domain"/>
    <property type="match status" value="1"/>
</dbReference>
<keyword evidence="3" id="KW-0238">DNA-binding</keyword>
<dbReference type="Pfam" id="PF03466">
    <property type="entry name" value="LysR_substrate"/>
    <property type="match status" value="1"/>
</dbReference>
<proteinExistence type="inferred from homology"/>
<organism evidence="6 7">
    <name type="scientific">Saccharospirillum salsuginis</name>
    <dbReference type="NCBI Taxonomy" id="418750"/>
    <lineage>
        <taxon>Bacteria</taxon>
        <taxon>Pseudomonadati</taxon>
        <taxon>Pseudomonadota</taxon>
        <taxon>Gammaproteobacteria</taxon>
        <taxon>Oceanospirillales</taxon>
        <taxon>Saccharospirillaceae</taxon>
        <taxon>Saccharospirillum</taxon>
    </lineage>
</organism>
<dbReference type="PANTHER" id="PTHR30537:SF5">
    <property type="entry name" value="HTH-TYPE TRANSCRIPTIONAL ACTIVATOR TTDR-RELATED"/>
    <property type="match status" value="1"/>
</dbReference>
<dbReference type="InterPro" id="IPR058163">
    <property type="entry name" value="LysR-type_TF_proteobact-type"/>
</dbReference>
<dbReference type="InterPro" id="IPR005119">
    <property type="entry name" value="LysR_subst-bd"/>
</dbReference>
<dbReference type="AlphaFoldDB" id="A0A918K3M8"/>